<dbReference type="EMBL" id="BK032824">
    <property type="protein sequence ID" value="DAF62575.1"/>
    <property type="molecule type" value="Genomic_DNA"/>
</dbReference>
<organism evidence="1">
    <name type="scientific">Siphoviridae sp. ct6Ob18</name>
    <dbReference type="NCBI Taxonomy" id="2827783"/>
    <lineage>
        <taxon>Viruses</taxon>
        <taxon>Duplodnaviria</taxon>
        <taxon>Heunggongvirae</taxon>
        <taxon>Uroviricota</taxon>
        <taxon>Caudoviricetes</taxon>
    </lineage>
</organism>
<reference evidence="1" key="1">
    <citation type="journal article" date="2021" name="Proc. Natl. Acad. Sci. U.S.A.">
        <title>A Catalog of Tens of Thousands of Viruses from Human Metagenomes Reveals Hidden Associations with Chronic Diseases.</title>
        <authorList>
            <person name="Tisza M.J."/>
            <person name="Buck C.B."/>
        </authorList>
    </citation>
    <scope>NUCLEOTIDE SEQUENCE</scope>
    <source>
        <strain evidence="1">Ct6Ob18</strain>
    </source>
</reference>
<evidence type="ECO:0000313" key="1">
    <source>
        <dbReference type="EMBL" id="DAF62575.1"/>
    </source>
</evidence>
<proteinExistence type="predicted"/>
<evidence type="ECO:0008006" key="2">
    <source>
        <dbReference type="Google" id="ProtNLM"/>
    </source>
</evidence>
<accession>A0A8S5THV2</accession>
<sequence>MTTKEQAARKYALSEHHGTGHYTDIQLEDIKEYAYLQGVEFSHEWIPVDKELPDGEIPCIVRNKVGNLCICFMKYTTMKDGSRSPIGWFNYWYGKNETRTNGPIRATITHWRYVEQ</sequence>
<protein>
    <recommendedName>
        <fullName evidence="2">DUF551 domain-containing protein</fullName>
    </recommendedName>
</protein>
<name>A0A8S5THV2_9CAUD</name>